<name>A0A2S7IWD0_9HYPH</name>
<dbReference type="Proteomes" id="UP000238493">
    <property type="component" value="Unassembled WGS sequence"/>
</dbReference>
<accession>A0A2S7IWD0</accession>
<proteinExistence type="predicted"/>
<dbReference type="RefSeq" id="WP_104756835.1">
    <property type="nucleotide sequence ID" value="NZ_PTRC01000031.1"/>
</dbReference>
<gene>
    <name evidence="1" type="ORF">C3731_17145</name>
</gene>
<protein>
    <submittedName>
        <fullName evidence="1">Uncharacterized protein</fullName>
    </submittedName>
</protein>
<sequence>MPLKNVDVEIRWDDFVDALTQISEETASSVDGLVINHAYNDYRGMSAEDAHEALQEEAKLLSDLATADWDTDEAEEILESHIEAFGPTSGLDAGVAGLVYALSAVGATPLTSCNGGVVGVESHASDVPHVLFTAPPEILDVVLTAAKRNGVGVIKNDGYAEAFTNDLRNLHALAKELIYGAGNCSFEVDE</sequence>
<keyword evidence="2" id="KW-1185">Reference proteome</keyword>
<organism evidence="1 2">
    <name type="scientific">Brucella oryzae</name>
    <dbReference type="NCBI Taxonomy" id="335286"/>
    <lineage>
        <taxon>Bacteria</taxon>
        <taxon>Pseudomonadati</taxon>
        <taxon>Pseudomonadota</taxon>
        <taxon>Alphaproteobacteria</taxon>
        <taxon>Hyphomicrobiales</taxon>
        <taxon>Brucellaceae</taxon>
        <taxon>Brucella/Ochrobactrum group</taxon>
        <taxon>Brucella</taxon>
    </lineage>
</organism>
<dbReference type="OrthoDB" id="7210633at2"/>
<comment type="caution">
    <text evidence="1">The sequence shown here is derived from an EMBL/GenBank/DDBJ whole genome shotgun (WGS) entry which is preliminary data.</text>
</comment>
<evidence type="ECO:0000313" key="2">
    <source>
        <dbReference type="Proteomes" id="UP000238493"/>
    </source>
</evidence>
<reference evidence="1 2" key="1">
    <citation type="submission" date="2018-02" db="EMBL/GenBank/DDBJ databases">
        <title>Draft genome sequence of Ochrobactrum oryzae found in Brazil.</title>
        <authorList>
            <person name="Cerdeira L."/>
            <person name="Andrade F."/>
            <person name="Zacariotto T."/>
            <person name="Barbosa B."/>
            <person name="Santos S."/>
            <person name="Cassetari V."/>
            <person name="Lincopan N."/>
        </authorList>
    </citation>
    <scope>NUCLEOTIDE SEQUENCE [LARGE SCALE GENOMIC DNA]</scope>
    <source>
        <strain evidence="1 2">OA447</strain>
    </source>
</reference>
<evidence type="ECO:0000313" key="1">
    <source>
        <dbReference type="EMBL" id="PQA72312.1"/>
    </source>
</evidence>
<dbReference type="AlphaFoldDB" id="A0A2S7IWD0"/>
<dbReference type="EMBL" id="PTRC01000031">
    <property type="protein sequence ID" value="PQA72312.1"/>
    <property type="molecule type" value="Genomic_DNA"/>
</dbReference>